<reference evidence="2 3" key="1">
    <citation type="submission" date="2018-06" db="EMBL/GenBank/DDBJ databases">
        <title>Flavobacterium tibetense sp. nov., isolated from a wetland YonghuCo on Tibetan Plateau.</title>
        <authorList>
            <person name="Xing P."/>
            <person name="Phurbu D."/>
            <person name="Lu H."/>
        </authorList>
    </citation>
    <scope>NUCLEOTIDE SEQUENCE [LARGE SCALE GENOMIC DNA]</scope>
    <source>
        <strain evidence="2 3">YH5</strain>
    </source>
</reference>
<evidence type="ECO:0000256" key="1">
    <source>
        <dbReference type="SAM" id="Phobius"/>
    </source>
</evidence>
<evidence type="ECO:0000313" key="2">
    <source>
        <dbReference type="EMBL" id="RBA27956.1"/>
    </source>
</evidence>
<dbReference type="AlphaFoldDB" id="A0A365P0B8"/>
<protein>
    <recommendedName>
        <fullName evidence="4">Prenyltransferase</fullName>
    </recommendedName>
</protein>
<dbReference type="EMBL" id="QLST01000011">
    <property type="protein sequence ID" value="RBA27956.1"/>
    <property type="molecule type" value="Genomic_DNA"/>
</dbReference>
<feature type="transmembrane region" description="Helical" evidence="1">
    <location>
        <begin position="100"/>
        <end position="120"/>
    </location>
</feature>
<keyword evidence="1" id="KW-0812">Transmembrane</keyword>
<keyword evidence="3" id="KW-1185">Reference proteome</keyword>
<dbReference type="Proteomes" id="UP000253319">
    <property type="component" value="Unassembled WGS sequence"/>
</dbReference>
<feature type="transmembrane region" description="Helical" evidence="1">
    <location>
        <begin position="43"/>
        <end position="63"/>
    </location>
</feature>
<gene>
    <name evidence="2" type="ORF">DPN68_09710</name>
</gene>
<accession>A0A365P0B8</accession>
<evidence type="ECO:0000313" key="3">
    <source>
        <dbReference type="Proteomes" id="UP000253319"/>
    </source>
</evidence>
<organism evidence="2 3">
    <name type="scientific">Flavobacterium tibetense</name>
    <dbReference type="NCBI Taxonomy" id="2233533"/>
    <lineage>
        <taxon>Bacteria</taxon>
        <taxon>Pseudomonadati</taxon>
        <taxon>Bacteroidota</taxon>
        <taxon>Flavobacteriia</taxon>
        <taxon>Flavobacteriales</taxon>
        <taxon>Flavobacteriaceae</taxon>
        <taxon>Flavobacterium</taxon>
    </lineage>
</organism>
<name>A0A365P0B8_9FLAO</name>
<comment type="caution">
    <text evidence="2">The sequence shown here is derived from an EMBL/GenBank/DDBJ whole genome shotgun (WGS) entry which is preliminary data.</text>
</comment>
<feature type="transmembrane region" description="Helical" evidence="1">
    <location>
        <begin position="75"/>
        <end position="94"/>
    </location>
</feature>
<feature type="transmembrane region" description="Helical" evidence="1">
    <location>
        <begin position="199"/>
        <end position="219"/>
    </location>
</feature>
<feature type="transmembrane region" description="Helical" evidence="1">
    <location>
        <begin position="225"/>
        <end position="241"/>
    </location>
</feature>
<feature type="transmembrane region" description="Helical" evidence="1">
    <location>
        <begin position="158"/>
        <end position="179"/>
    </location>
</feature>
<keyword evidence="1" id="KW-0472">Membrane</keyword>
<feature type="transmembrane region" description="Helical" evidence="1">
    <location>
        <begin position="7"/>
        <end position="31"/>
    </location>
</feature>
<feature type="transmembrane region" description="Helical" evidence="1">
    <location>
        <begin position="127"/>
        <end position="146"/>
    </location>
</feature>
<keyword evidence="1" id="KW-1133">Transmembrane helix</keyword>
<evidence type="ECO:0008006" key="4">
    <source>
        <dbReference type="Google" id="ProtNLM"/>
    </source>
</evidence>
<sequence length="267" mass="31953">MYYFKRFADFCIDSSILVAFAAFAFLQLTVLRLNISISSELQFFVFFGTQASYTFIKYFSFFSRGIEKWNSFKRFLFAFSFFSFCIAGYCFFDLNGSMRIIAVFSLLVILLYTFPFSIGYNSGREWVGLKVFLVVLSWTLVTYVLPVFTLEQEFSLEIFFLGCQRFFLIYGLMCIFEIVDLQFDNQLLQTLPQRIGVKWTKLFSFFWLSLFLIIEIYFYSNQFSWINLSFLFIILLFLFFVKENSSRYFSDFWLESVPILWWLVLVF</sequence>
<proteinExistence type="predicted"/>